<evidence type="ECO:0000259" key="3">
    <source>
        <dbReference type="Pfam" id="PF25485"/>
    </source>
</evidence>
<evidence type="ECO:0000256" key="2">
    <source>
        <dbReference type="SAM" id="SignalP"/>
    </source>
</evidence>
<evidence type="ECO:0000256" key="1">
    <source>
        <dbReference type="SAM" id="MobiDB-lite"/>
    </source>
</evidence>
<keyword evidence="5" id="KW-1185">Reference proteome</keyword>
<dbReference type="Proteomes" id="UP000266152">
    <property type="component" value="Unassembled WGS sequence"/>
</dbReference>
<dbReference type="STRING" id="5514.A0A395RNA9"/>
<feature type="region of interest" description="Disordered" evidence="1">
    <location>
        <begin position="327"/>
        <end position="389"/>
    </location>
</feature>
<proteinExistence type="predicted"/>
<evidence type="ECO:0000313" key="4">
    <source>
        <dbReference type="EMBL" id="RGP61620.1"/>
    </source>
</evidence>
<dbReference type="AlphaFoldDB" id="A0A395RNA9"/>
<name>A0A395RNA9_FUSSP</name>
<dbReference type="EMBL" id="PXOF01000162">
    <property type="protein sequence ID" value="RGP61620.1"/>
    <property type="molecule type" value="Genomic_DNA"/>
</dbReference>
<feature type="compositionally biased region" description="Low complexity" evidence="1">
    <location>
        <begin position="406"/>
        <end position="418"/>
    </location>
</feature>
<keyword evidence="2" id="KW-0732">Signal</keyword>
<feature type="chain" id="PRO_5017440777" description="DUF7908 domain-containing protein" evidence="2">
    <location>
        <begin position="20"/>
        <end position="519"/>
    </location>
</feature>
<dbReference type="InterPro" id="IPR057230">
    <property type="entry name" value="DUF7908"/>
</dbReference>
<accession>A0A395RNA9</accession>
<protein>
    <recommendedName>
        <fullName evidence="3">DUF7908 domain-containing protein</fullName>
    </recommendedName>
</protein>
<reference evidence="4 5" key="1">
    <citation type="journal article" date="2018" name="PLoS Pathog.">
        <title>Evolution of structural diversity of trichothecenes, a family of toxins produced by plant pathogenic and entomopathogenic fungi.</title>
        <authorList>
            <person name="Proctor R.H."/>
            <person name="McCormick S.P."/>
            <person name="Kim H.S."/>
            <person name="Cardoza R.E."/>
            <person name="Stanley A.M."/>
            <person name="Lindo L."/>
            <person name="Kelly A."/>
            <person name="Brown D.W."/>
            <person name="Lee T."/>
            <person name="Vaughan M.M."/>
            <person name="Alexander N.J."/>
            <person name="Busman M."/>
            <person name="Gutierrez S."/>
        </authorList>
    </citation>
    <scope>NUCLEOTIDE SEQUENCE [LARGE SCALE GENOMIC DNA]</scope>
    <source>
        <strain evidence="4 5">NRRL 3299</strain>
    </source>
</reference>
<feature type="domain" description="DUF7908" evidence="3">
    <location>
        <begin position="86"/>
        <end position="213"/>
    </location>
</feature>
<feature type="signal peptide" evidence="2">
    <location>
        <begin position="1"/>
        <end position="19"/>
    </location>
</feature>
<feature type="region of interest" description="Disordered" evidence="1">
    <location>
        <begin position="406"/>
        <end position="431"/>
    </location>
</feature>
<organism evidence="4 5">
    <name type="scientific">Fusarium sporotrichioides</name>
    <dbReference type="NCBI Taxonomy" id="5514"/>
    <lineage>
        <taxon>Eukaryota</taxon>
        <taxon>Fungi</taxon>
        <taxon>Dikarya</taxon>
        <taxon>Ascomycota</taxon>
        <taxon>Pezizomycotina</taxon>
        <taxon>Sordariomycetes</taxon>
        <taxon>Hypocreomycetidae</taxon>
        <taxon>Hypocreales</taxon>
        <taxon>Nectriaceae</taxon>
        <taxon>Fusarium</taxon>
    </lineage>
</organism>
<sequence length="519" mass="55536">MKFYSITNALLGCIGTASAAQYASVDVDTWCITYLSTYLVPVSIESGTGDKSSVFPESTRVSTILDSTTELSTAAFPTSSGIVVPTGRSIILRIEESRNQKRDTGENIRGGFVGPGDPDICTFAAVFTLADDQLYDDGVPRFYSGEDYKMLLGQGGMEPPMRGSITRTFETNDRILVFRNSSLPNGEAGFCQDSNGQVYITFTDLPLDSSQCQNGQLIGAETSTTLGAVTETSTKEGVRSESTNSQEFTTEITNIAIFIKFFPELPDYVYRVEYRDIAIYWGGSFEFGREHGIWVNFYSLNYIDRLNLTTTLVWDNYISYTSTGEITTTTNSETTTDTTSGFSSETTETSTGISSAVAETTQDTSMTTSESSTEIDTSTTEVITTSSPATTTTTLQLTTSIISSETTAETTAGVTTTSGPPPDPSSCAGTSDPYTYQDVSFDISCNSAVTGGVSFNSVTANNFQQCVQFCADYAPCVAIQFTRSDNSCVGFSSFSGTTGNSGSDVAIQPTDSTTTTATA</sequence>
<evidence type="ECO:0000313" key="5">
    <source>
        <dbReference type="Proteomes" id="UP000266152"/>
    </source>
</evidence>
<comment type="caution">
    <text evidence="4">The sequence shown here is derived from an EMBL/GenBank/DDBJ whole genome shotgun (WGS) entry which is preliminary data.</text>
</comment>
<feature type="region of interest" description="Disordered" evidence="1">
    <location>
        <begin position="498"/>
        <end position="519"/>
    </location>
</feature>
<dbReference type="Pfam" id="PF25485">
    <property type="entry name" value="DUF7908"/>
    <property type="match status" value="1"/>
</dbReference>
<gene>
    <name evidence="4" type="ORF">FSPOR_9946</name>
</gene>